<gene>
    <name evidence="1" type="ORF">JDO7802_02519</name>
</gene>
<dbReference type="GO" id="GO:0046653">
    <property type="term" value="P:tetrahydrofolate metabolic process"/>
    <property type="evidence" value="ECO:0007669"/>
    <property type="project" value="InterPro"/>
</dbReference>
<dbReference type="InterPro" id="IPR006279">
    <property type="entry name" value="SoxD"/>
</dbReference>
<dbReference type="Gene3D" id="3.30.2270.10">
    <property type="entry name" value="Folate-binding superfamily"/>
    <property type="match status" value="1"/>
</dbReference>
<dbReference type="EMBL" id="CXSU01000012">
    <property type="protein sequence ID" value="CTQ50495.1"/>
    <property type="molecule type" value="Genomic_DNA"/>
</dbReference>
<evidence type="ECO:0000313" key="1">
    <source>
        <dbReference type="EMBL" id="CTQ50495.1"/>
    </source>
</evidence>
<dbReference type="RefSeq" id="WP_055086064.1">
    <property type="nucleotide sequence ID" value="NZ_CXSU01000012.1"/>
</dbReference>
<dbReference type="AlphaFoldDB" id="A0A0M6YLF9"/>
<proteinExistence type="predicted"/>
<dbReference type="STRING" id="420998.JDO7802_02519"/>
<dbReference type="Proteomes" id="UP000049222">
    <property type="component" value="Unassembled WGS sequence"/>
</dbReference>
<keyword evidence="2" id="KW-1185">Reference proteome</keyword>
<organism evidence="1 2">
    <name type="scientific">Jannaschia donghaensis</name>
    <dbReference type="NCBI Taxonomy" id="420998"/>
    <lineage>
        <taxon>Bacteria</taxon>
        <taxon>Pseudomonadati</taxon>
        <taxon>Pseudomonadota</taxon>
        <taxon>Alphaproteobacteria</taxon>
        <taxon>Rhodobacterales</taxon>
        <taxon>Roseobacteraceae</taxon>
        <taxon>Jannaschia</taxon>
    </lineage>
</organism>
<dbReference type="InterPro" id="IPR038561">
    <property type="entry name" value="SoxD_sf"/>
</dbReference>
<dbReference type="Pfam" id="PF04267">
    <property type="entry name" value="SoxD"/>
    <property type="match status" value="1"/>
</dbReference>
<protein>
    <submittedName>
        <fullName evidence="1">Sarcosine oxidase, delta subunit family</fullName>
    </submittedName>
</protein>
<dbReference type="OrthoDB" id="5420070at2"/>
<dbReference type="GO" id="GO:0008115">
    <property type="term" value="F:sarcosine oxidase activity"/>
    <property type="evidence" value="ECO:0007669"/>
    <property type="project" value="InterPro"/>
</dbReference>
<evidence type="ECO:0000313" key="2">
    <source>
        <dbReference type="Proteomes" id="UP000049222"/>
    </source>
</evidence>
<sequence>MLIPCPHCGLRDLAEFTYVGDATRNRPILDAPEGDWADYLYLRTNPMGRHAEHWQHTAGCRSVLTVRRDTVTHEIFGATMAGTQA</sequence>
<reference evidence="1 2" key="1">
    <citation type="submission" date="2015-07" db="EMBL/GenBank/DDBJ databases">
        <authorList>
            <person name="Noorani M."/>
        </authorList>
    </citation>
    <scope>NUCLEOTIDE SEQUENCE [LARGE SCALE GENOMIC DNA]</scope>
    <source>
        <strain evidence="1 2">CECT 7802</strain>
    </source>
</reference>
<name>A0A0M6YLF9_9RHOB</name>
<accession>A0A0M6YLF9</accession>